<name>A0ABD3Y9N1_9GAMM</name>
<organism evidence="4 5">
    <name type="scientific">Pseudoalteromonas fuliginea</name>
    <dbReference type="NCBI Taxonomy" id="1872678"/>
    <lineage>
        <taxon>Bacteria</taxon>
        <taxon>Pseudomonadati</taxon>
        <taxon>Pseudomonadota</taxon>
        <taxon>Gammaproteobacteria</taxon>
        <taxon>Alteromonadales</taxon>
        <taxon>Pseudoalteromonadaceae</taxon>
        <taxon>Pseudoalteromonas</taxon>
    </lineage>
</organism>
<keyword evidence="1" id="KW-0812">Transmembrane</keyword>
<dbReference type="InterPro" id="IPR010559">
    <property type="entry name" value="Sig_transdc_His_kin_internal"/>
</dbReference>
<dbReference type="Pfam" id="PF06580">
    <property type="entry name" value="His_kinase"/>
    <property type="match status" value="1"/>
</dbReference>
<evidence type="ECO:0000256" key="1">
    <source>
        <dbReference type="SAM" id="Phobius"/>
    </source>
</evidence>
<feature type="transmembrane region" description="Helical" evidence="1">
    <location>
        <begin position="112"/>
        <end position="133"/>
    </location>
</feature>
<feature type="transmembrane region" description="Helical" evidence="1">
    <location>
        <begin position="41"/>
        <end position="58"/>
    </location>
</feature>
<protein>
    <submittedName>
        <fullName evidence="4">Lysis regulatory protein</fullName>
    </submittedName>
</protein>
<feature type="domain" description="Signal transduction histidine kinase internal region" evidence="3">
    <location>
        <begin position="156"/>
        <end position="236"/>
    </location>
</feature>
<evidence type="ECO:0000259" key="3">
    <source>
        <dbReference type="Pfam" id="PF06580"/>
    </source>
</evidence>
<dbReference type="RefSeq" id="WP_007375367.1">
    <property type="nucleotide sequence ID" value="NZ_JBBMQV010000001.1"/>
</dbReference>
<gene>
    <name evidence="4" type="ORF">DC53_09270</name>
</gene>
<proteinExistence type="predicted"/>
<feature type="transmembrane region" description="Helical" evidence="1">
    <location>
        <begin position="9"/>
        <end position="29"/>
    </location>
</feature>
<keyword evidence="1" id="KW-0472">Membrane</keyword>
<dbReference type="Pfam" id="PF02518">
    <property type="entry name" value="HATPase_c"/>
    <property type="match status" value="1"/>
</dbReference>
<evidence type="ECO:0000259" key="2">
    <source>
        <dbReference type="Pfam" id="PF02518"/>
    </source>
</evidence>
<dbReference type="Gene3D" id="3.30.565.10">
    <property type="entry name" value="Histidine kinase-like ATPase, C-terminal domain"/>
    <property type="match status" value="1"/>
</dbReference>
<dbReference type="InterPro" id="IPR003594">
    <property type="entry name" value="HATPase_dom"/>
</dbReference>
<reference evidence="4 5" key="1">
    <citation type="submission" date="2014-04" db="EMBL/GenBank/DDBJ databases">
        <title>Pseudoalteromonas galatheae sp. nov., isolated from a deep-sea polychaete near Canal Concepcion, Chile.</title>
        <authorList>
            <person name="Machado H.R."/>
            <person name="Gram L."/>
            <person name="Vynne N.G."/>
        </authorList>
    </citation>
    <scope>NUCLEOTIDE SEQUENCE [LARGE SCALE GENOMIC DNA]</scope>
    <source>
        <strain evidence="4 5">KMM216</strain>
    </source>
</reference>
<accession>A0ABD3Y9N1</accession>
<dbReference type="AlphaFoldDB" id="A0ABD3Y9N1"/>
<feature type="transmembrane region" description="Helical" evidence="1">
    <location>
        <begin position="78"/>
        <end position="100"/>
    </location>
</feature>
<dbReference type="InterPro" id="IPR050640">
    <property type="entry name" value="Bact_2-comp_sensor_kinase"/>
</dbReference>
<keyword evidence="1" id="KW-1133">Transmembrane helix</keyword>
<dbReference type="PANTHER" id="PTHR34220:SF7">
    <property type="entry name" value="SENSOR HISTIDINE KINASE YPDA"/>
    <property type="match status" value="1"/>
</dbReference>
<dbReference type="SUPFAM" id="SSF55874">
    <property type="entry name" value="ATPase domain of HSP90 chaperone/DNA topoisomerase II/histidine kinase"/>
    <property type="match status" value="1"/>
</dbReference>
<dbReference type="Proteomes" id="UP000027154">
    <property type="component" value="Unassembled WGS sequence"/>
</dbReference>
<dbReference type="InterPro" id="IPR036890">
    <property type="entry name" value="HATPase_C_sf"/>
</dbReference>
<dbReference type="EMBL" id="JJNZ01000026">
    <property type="protein sequence ID" value="KDC51377.1"/>
    <property type="molecule type" value="Genomic_DNA"/>
</dbReference>
<evidence type="ECO:0000313" key="5">
    <source>
        <dbReference type="Proteomes" id="UP000027154"/>
    </source>
</evidence>
<feature type="domain" description="Histidine kinase/HSP90-like ATPase" evidence="2">
    <location>
        <begin position="255"/>
        <end position="344"/>
    </location>
</feature>
<dbReference type="PANTHER" id="PTHR34220">
    <property type="entry name" value="SENSOR HISTIDINE KINASE YPDA"/>
    <property type="match status" value="1"/>
</dbReference>
<comment type="caution">
    <text evidence="4">The sequence shown here is derived from an EMBL/GenBank/DDBJ whole genome shotgun (WGS) entry which is preliminary data.</text>
</comment>
<sequence length="360" mass="41131">MKLESRRYLFWAFQLSGWGIYALLTEIMIKLPSNEPWQIHIPHLLLDTLCGLFITLGLRKCYLFARTKSANISIPLHVSALLIASIVWTAFKWAALQWFYGHWWSAMSWFDFGTWSTASLTMLATWTGAYFGITSYLDNQAQKQKAAVALNLANEAQLKMLRYQLNPHFMFNSINAICTLILKKDNMHAVDMLEKLCDLLRYSLYTDPLAKITVHEEVQILNTYLDIEQCRFGNKLNVNIITESHCDDFLIPSMLIQPLVENALKHGMDQAQNITITLRIEQKNNTLSISVLDTGKGFNTNTNSQRGIGLKNCEQRLSLIYPQNNKFKTGNNELGGAWVNMAIPLERTQENMHAAKNTDS</sequence>
<evidence type="ECO:0000313" key="4">
    <source>
        <dbReference type="EMBL" id="KDC51377.1"/>
    </source>
</evidence>